<dbReference type="Pfam" id="PF13579">
    <property type="entry name" value="Glyco_trans_4_4"/>
    <property type="match status" value="1"/>
</dbReference>
<feature type="domain" description="Glycosyltransferase subfamily 4-like N-terminal" evidence="3">
    <location>
        <begin position="1521"/>
        <end position="1730"/>
    </location>
</feature>
<dbReference type="RefSeq" id="WP_135869289.1">
    <property type="nucleotide sequence ID" value="NZ_SRSC01000001.1"/>
</dbReference>
<feature type="repeat" description="TPR" evidence="1">
    <location>
        <begin position="987"/>
        <end position="1020"/>
    </location>
</feature>
<dbReference type="CDD" id="cd02511">
    <property type="entry name" value="Beta4Glucosyltransferase"/>
    <property type="match status" value="1"/>
</dbReference>
<dbReference type="SUPFAM" id="SSF53448">
    <property type="entry name" value="Nucleotide-diphospho-sugar transferases"/>
    <property type="match status" value="5"/>
</dbReference>
<dbReference type="Pfam" id="PF01075">
    <property type="entry name" value="Glyco_transf_9"/>
    <property type="match status" value="1"/>
</dbReference>
<feature type="repeat" description="TPR" evidence="1">
    <location>
        <begin position="3424"/>
        <end position="3457"/>
    </location>
</feature>
<keyword evidence="1" id="KW-0802">TPR repeat</keyword>
<evidence type="ECO:0000259" key="3">
    <source>
        <dbReference type="Pfam" id="PF13439"/>
    </source>
</evidence>
<dbReference type="InterPro" id="IPR028098">
    <property type="entry name" value="Glyco_trans_4-like_N"/>
</dbReference>
<evidence type="ECO:0000256" key="1">
    <source>
        <dbReference type="PROSITE-ProRule" id="PRU00339"/>
    </source>
</evidence>
<comment type="caution">
    <text evidence="5">The sequence shown here is derived from an EMBL/GenBank/DDBJ whole genome shotgun (WGS) entry which is preliminary data.</text>
</comment>
<dbReference type="InterPro" id="IPR001173">
    <property type="entry name" value="Glyco_trans_2-like"/>
</dbReference>
<protein>
    <submittedName>
        <fullName evidence="5">Glycosyltransferase</fullName>
    </submittedName>
</protein>
<dbReference type="Pfam" id="PF13439">
    <property type="entry name" value="Glyco_transf_4"/>
    <property type="match status" value="1"/>
</dbReference>
<dbReference type="EMBL" id="SRSC01000001">
    <property type="protein sequence ID" value="TGU74973.1"/>
    <property type="molecule type" value="Genomic_DNA"/>
</dbReference>
<dbReference type="PANTHER" id="PTHR43179:SF7">
    <property type="entry name" value="RHAMNOSYLTRANSFERASE WBBL"/>
    <property type="match status" value="1"/>
</dbReference>
<feature type="domain" description="Glycosyltransferase subfamily 4-like N-terminal" evidence="4">
    <location>
        <begin position="2236"/>
        <end position="2437"/>
    </location>
</feature>
<keyword evidence="5" id="KW-0808">Transferase</keyword>
<evidence type="ECO:0000313" key="5">
    <source>
        <dbReference type="EMBL" id="TGU74973.1"/>
    </source>
</evidence>
<reference evidence="5 6" key="1">
    <citation type="submission" date="2019-04" db="EMBL/GenBank/DDBJ databases">
        <title>Geobacter oryzae sp. nov., ferric-reducing bacteria isolated from paddy soil.</title>
        <authorList>
            <person name="Xu Z."/>
            <person name="Masuda Y."/>
            <person name="Itoh H."/>
            <person name="Senoo K."/>
        </authorList>
    </citation>
    <scope>NUCLEOTIDE SEQUENCE [LARGE SCALE GENOMIC DNA]</scope>
    <source>
        <strain evidence="5 6">Red111</strain>
    </source>
</reference>
<evidence type="ECO:0000259" key="4">
    <source>
        <dbReference type="Pfam" id="PF13579"/>
    </source>
</evidence>
<dbReference type="InterPro" id="IPR002201">
    <property type="entry name" value="Glyco_trans_9"/>
</dbReference>
<dbReference type="Gene3D" id="1.25.40.10">
    <property type="entry name" value="Tetratricopeptide repeat domain"/>
    <property type="match status" value="4"/>
</dbReference>
<feature type="domain" description="Glycosyltransferase 2-like" evidence="2">
    <location>
        <begin position="3553"/>
        <end position="3674"/>
    </location>
</feature>
<dbReference type="Pfam" id="PF13432">
    <property type="entry name" value="TPR_16"/>
    <property type="match status" value="1"/>
</dbReference>
<gene>
    <name evidence="5" type="ORF">E4633_05820</name>
</gene>
<dbReference type="InterPro" id="IPR029044">
    <property type="entry name" value="Nucleotide-diphossugar_trans"/>
</dbReference>
<evidence type="ECO:0000259" key="2">
    <source>
        <dbReference type="Pfam" id="PF00535"/>
    </source>
</evidence>
<dbReference type="Pfam" id="PF13692">
    <property type="entry name" value="Glyco_trans_1_4"/>
    <property type="match status" value="3"/>
</dbReference>
<evidence type="ECO:0000313" key="6">
    <source>
        <dbReference type="Proteomes" id="UP000306416"/>
    </source>
</evidence>
<dbReference type="InterPro" id="IPR011990">
    <property type="entry name" value="TPR-like_helical_dom_sf"/>
</dbReference>
<dbReference type="Gene3D" id="3.40.50.2000">
    <property type="entry name" value="Glycogen Phosphorylase B"/>
    <property type="match status" value="7"/>
</dbReference>
<dbReference type="CDD" id="cd03823">
    <property type="entry name" value="GT4_ExpE7-like"/>
    <property type="match status" value="1"/>
</dbReference>
<keyword evidence="6" id="KW-1185">Reference proteome</keyword>
<dbReference type="Gene3D" id="3.90.550.10">
    <property type="entry name" value="Spore Coat Polysaccharide Biosynthesis Protein SpsA, Chain A"/>
    <property type="match status" value="5"/>
</dbReference>
<feature type="repeat" description="TPR" evidence="1">
    <location>
        <begin position="3797"/>
        <end position="3830"/>
    </location>
</feature>
<dbReference type="PANTHER" id="PTHR43179">
    <property type="entry name" value="RHAMNOSYLTRANSFERASE WBBL"/>
    <property type="match status" value="1"/>
</dbReference>
<feature type="domain" description="Glycosyltransferase 2-like" evidence="2">
    <location>
        <begin position="1949"/>
        <end position="2069"/>
    </location>
</feature>
<dbReference type="CDD" id="cd03789">
    <property type="entry name" value="GT9_LPS_heptosyltransferase"/>
    <property type="match status" value="1"/>
</dbReference>
<dbReference type="PROSITE" id="PS50005">
    <property type="entry name" value="TPR"/>
    <property type="match status" value="4"/>
</dbReference>
<dbReference type="Pfam" id="PF00535">
    <property type="entry name" value="Glycos_transf_2"/>
    <property type="match status" value="5"/>
</dbReference>
<dbReference type="SUPFAM" id="SSF48452">
    <property type="entry name" value="TPR-like"/>
    <property type="match status" value="3"/>
</dbReference>
<dbReference type="Proteomes" id="UP000306416">
    <property type="component" value="Unassembled WGS sequence"/>
</dbReference>
<dbReference type="InterPro" id="IPR019734">
    <property type="entry name" value="TPR_rpt"/>
</dbReference>
<dbReference type="SMART" id="SM00028">
    <property type="entry name" value="TPR"/>
    <property type="match status" value="7"/>
</dbReference>
<feature type="domain" description="Glycosyltransferase 2-like" evidence="2">
    <location>
        <begin position="1127"/>
        <end position="1292"/>
    </location>
</feature>
<feature type="domain" description="Glycosyltransferase 2-like" evidence="2">
    <location>
        <begin position="711"/>
        <end position="875"/>
    </location>
</feature>
<dbReference type="CDD" id="cd04186">
    <property type="entry name" value="GT_2_like_c"/>
    <property type="match status" value="1"/>
</dbReference>
<name>A0A4S1CMV8_9BACT</name>
<dbReference type="GO" id="GO:0016757">
    <property type="term" value="F:glycosyltransferase activity"/>
    <property type="evidence" value="ECO:0007669"/>
    <property type="project" value="UniProtKB-KW"/>
</dbReference>
<dbReference type="Pfam" id="PF13431">
    <property type="entry name" value="TPR_17"/>
    <property type="match status" value="1"/>
</dbReference>
<feature type="domain" description="Glycosyltransferase 2-like" evidence="2">
    <location>
        <begin position="3047"/>
        <end position="3214"/>
    </location>
</feature>
<accession>A0A4S1CMV8</accession>
<dbReference type="SUPFAM" id="SSF53756">
    <property type="entry name" value="UDP-Glycosyltransferase/glycogen phosphorylase"/>
    <property type="match status" value="4"/>
</dbReference>
<organism evidence="5 6">
    <name type="scientific">Geomonas terrae</name>
    <dbReference type="NCBI Taxonomy" id="2562681"/>
    <lineage>
        <taxon>Bacteria</taxon>
        <taxon>Pseudomonadati</taxon>
        <taxon>Thermodesulfobacteriota</taxon>
        <taxon>Desulfuromonadia</taxon>
        <taxon>Geobacterales</taxon>
        <taxon>Geobacteraceae</taxon>
        <taxon>Geomonas</taxon>
    </lineage>
</organism>
<proteinExistence type="predicted"/>
<sequence>MQDDLEVNFFTIVLNGEPFIRWHIEQFKKLTFPWHWHVVEGVADLKHDTAWSLENGGRVSEELHRNGLSNDGTTAYLDELARLFPDRVTLYRKPAGVFWDGKLEMVAAPLGNIRRECLLWQIDADEFWTAPQIETARAMFQDDPSKTSAFYYCNFYVGPELVISTRDTYGNHSHYEWLRTWHYLPGDQWVSHEPPRLCRPKAGGGFGDLGRINPFRHAETERQGLTFEHLAYVTEPQLRFKEIYYGYADAVAGWRRLQQAPGFPVRLADYFPWVHDGALVRRKDDPVRDLPGGDGETGNIIFLRPDSIGDSVLAASMLPHIKARFPSSSITVVCQSQVGELYDSSPYVDAVIRFDREKAMQEEDYRNLVVRQIAAVHADIALYPVYSRDALYDLFTIGSGARTRVAMRGNLSNLSAEVREQNDPRFTHLIESDGDWKPELERNRDFLAGIDIVAPPLQPMIWLTEDDRRFAEEFFAGHRLEGRNCIAVFAGAQSSYRNYEHFGKALAPICRENDFTLIAVGSAAERELGQKNLDESGATGINMCGKLTLRQVAAIISRCRLAVGAETGTAHIACAVGTPNVILLGGGHFGRFMPYTTLTTVACLPLACYRCDWRCPYAKAHCVKDVNPAVLTAAIASALAGPSDKIRMFCQDRSEWLPLPGEPAWQDCDGIVDRYPVEIVPVTQFTPVAPERRGGSGSDSLMEKGKGYLVSAIVSTYDAERFLRGKLEDLEAQTIADRLEIIVIDAASPGNERAIVEEFQRRYDNIRYLRTERRETVYQAWNRGIRMATGEFVTNANTDDRLRGDAYEILVRTLREHPECVLAYPDMRITQQENATFAAHESHGFRDWPDFDRLGLLELCCVGPFPLWRRSLHDEIGYFDERFKSAADYEFWLRAALGHDFVHVPQFLGLYWLSPDTVSRKGDLPTLEYLQVQKEYRPRYAPLTPPPVAPSPEEQEAFQRLLTRLEAGDPAAPGEVENFLKRHPRAAQPHHELALLLHRRGDIGLAKTHFEKAVLLDPASERYREGLRAFQAKELSEPLHYYLEQADAAPENLEHQLCAGAILTLLGRFKEARTYYLRAKSIAPESPLAAGYLAFLEGSEAAGRTELAAQAAPRRSPGARSEGVLVSAIVSTYNSERFIRGCLEDLEAQTIAHRMEIIVVDSASPQNEAAVVAEFQKRYDNIRYIRTAERETLYAAWNRGVEAARGTFLTNANTDDRHRPDALEVMAAALEANPEVDLVYGDCYVSTVENQTYAESAHDRLFRYPDFLAPASLLHYQLGPQPMWRRSVHEKIGLFDGSFHAAGDYDFNIRFALACKALHLPEALGLYLEAPTAISFRDNRMGNENVLLRKTYHNEETVFRLYRATGLPCDSDGEKAQALLDLGIRALRFYPPWKEGAPERDPELALFCFQRAAALSGNAVAPWNNLAVAAFQEGERDLALDILQRLASRSAEEAVTWNLRLVTADRCAPTDLKLMPSGFSFPSQQELVAGLPDPDGPPAEKAPLPSPILLVCHGYPPGQTGGTELYVASLARELRLGGAHVVVLVPGHAPDRPEGEIVEHEEGGILVAEMNVPPAVGPQGVRQLREQFHNDRLAAHFEHFLQRIKPRLVHFHHFIDLSASLLDAAARAGVPSVVTLHDGWAVCPLYHFFRPDGTYCEEGPVPAQACVRCLTGGSSAPGDQALEELLKERRDYIQSRLLLADTVLFPSRFMLEKLRRHGLDHPRCVVHPLGLTELSPLPRKSGTPGRVRFGYIGHVHPVKGLDVLMRAANLLRPGKAELAIFGEVRDPVYFRAAGGELNAPVPVTGHGTYLRSELPGILASIDVAVIPSRNESFCQTARECLQAGVPVIASDAGALPEAVRHGVNGLLFHSGDHVDLAARMNAVIDDPALLAGLRAGITPVKTSHDEVLGLSAIYAAVLDRRRTPESGAGSVSPASDAPRGTGGEAAEVTIVIPVFNGADLTENCLRAIAANTPKGMYRVVIVDNGSQDGTRELLERLRAPEMTVIGNAENLGFAKACNQGAQAAGGEFILFLNNDTLPHPGWLERLVAMARQDATIGVVGSKLLYPDDRVQHAGVVVGLRDGEPYPYHVHLCEPSGSPLVNVPHEYQMVTGACLMIRSGLFRQVGGFDEAYVNGHEDLDLCMKARAAGAKVMYCPSSVVTHLESRTKRLIGLEQFHYEKGVDNEEGRGRRRFLDRWRETLQIDGEVLAGAGGHAPVPAPAQGLSILFTMYGWDETGGGTTFPRSVALELARQGHRVTVFYASLATDPARPEYALETHMEEGVRLFALFNRPARFTDPDHPEREMLDEGVLRAFRQVLSESAPDVVHFHNFHGLTLAMAQETRLAGIPSVYTPHNYHMIDPDLYLFNSDLSLWNGTDLIANSEAVARNPEKVPQYRLRGETTKRLLNEWVDVTLAVSMRQKELLVAFGASPERIAVVHQASRSTDLLWQDPALATLGARVIEKPLRFGFIGGVMPHKGVHMLVGAAQLFQPGEAEFHVYGFVSAGYLDELRELDRRGMVVFHGAYGEADLPAIAAGIDVAVAPSVWEDCAPLVLLELMALRLPIIGARIGGIPDFVEEGVNGFLYRHDSLAELVACLKRCAADPCMVAEMRGSLASPHSFSRYLGHLEEIYRLLKERRPLLLPELELRVRLGAKQAPAPLPAVVWEGSQFVGHSLALVNRELCLQLIGDGYPLSIIPYEEDQFGAEADPRFHLLAEAVRRPLPAAPAVHVRHQWPPDFTPPPQGRWVMIQPWEFGSLPVRWVEAMNGMVDEVWVPSSYVRDCYLRSGVRPERVFTVPNGVNTALFNPQAPPITLKTQKRFKFLFVGGTIARKGIDILLQAYSAAFTGGDDVCLVIKDMGGGSFYQGRTAQELIARYRQNPDLPEVEYLDRFLPDRELAGLYTACDCLVHPYRGEGFGLPMAEAMACGLAVVVTGHGAALDFCSAETAYLIPAREVKLPMKQVGELETVDHPWLAEPDAAALADIMRHVAEHPDEARERGRAAARHIARNFTWEKAAACVRARLAALSEDTAPRSEAPRARREEGLLCSIVIETAGALENMERCLDSIARHTQERHEVLLSHHGGQEAARLEKLARRHAECRLVDGSTRLADADPYHAGIVQARGDVLVLMEPDVVVTPGWLAGMLVCLDREAGAGIVGPMGDGATGLQRARGPETVDEAALDEFARSFAAQHARRRIQARMLDPFCMLLTRTALKAAGEPDARLRRGDRGGDLCLRAALAGFRCVVAGDVFLHRLPSTGPADAPEAGKLSFREKWALGGLEPELAKRVASRQALFLAQQLARQGSLDAAVDLFLQQGIALAPTEPAPYLLLAEALLDAGSFKNALEVLEQVPAGAELQRLYLDWRCRSALGQEKEALARTEAIVQLAPETPLALYLQGKAAAGRGDAAGAEALFRRSCQADPGFAPPWLELALLHRERGEYGEALDLAEKGFMLAPLDLPGLALFHGLAEDLSELPREEKRVREACRLYPEHKGLCFGLVEVLIRQGHHLQALEELERAAVSYGLDDAALDAALEIRKLAGPDFPDSPCRAAVSLCMIVKDERRHLPAALASVKPFVSEIVVVDTGSTDRSGDLARLFGARVFDSPWNGDFSEARNVSLSQATGEWILVLDADEVLAARDLPRLQELLSRAGSAAFSIITRNYTAEVTRKHWTANAGEYPAEERGLGWTPSLKVRLFPNDARVRFQGAVHELVEGTLAQCGIPVLSCDIPVHHYGKLDNAKCAEKQEHYYLLGMKKLSQGGATVEALTELAIQATELARFSEAEELWRRVLELTPEAAEPYFNLGYLYLSLGDYRKAREHALKGAELAPEMKEAAFNLAKAELYLGDTERASAGCRDMLLKWPEYPPALSLLCVCRLLAGEAEEAEAIVRRLTQLGYDCVDFLAEYAAGLARGERGELAAPVRELAQRLERRGSAQ</sequence>
<feature type="repeat" description="TPR" evidence="1">
    <location>
        <begin position="3763"/>
        <end position="3796"/>
    </location>
</feature>